<dbReference type="FunCoup" id="A0A6I9QYS7">
    <property type="interactions" value="1092"/>
</dbReference>
<dbReference type="KEGG" id="egu:105040446"/>
<accession>A0A6I9QYS7</accession>
<name>A0A6I9QYS7_ELAGV</name>
<evidence type="ECO:0000313" key="3">
    <source>
        <dbReference type="RefSeq" id="XP_010915280.1"/>
    </source>
</evidence>
<evidence type="ECO:0000256" key="1">
    <source>
        <dbReference type="SAM" id="MobiDB-lite"/>
    </source>
</evidence>
<reference evidence="3" key="1">
    <citation type="submission" date="2025-08" db="UniProtKB">
        <authorList>
            <consortium name="RefSeq"/>
        </authorList>
    </citation>
    <scope>IDENTIFICATION</scope>
</reference>
<dbReference type="Proteomes" id="UP000504607">
    <property type="component" value="Chromosome 1"/>
</dbReference>
<organism evidence="2 3">
    <name type="scientific">Elaeis guineensis var. tenera</name>
    <name type="common">Oil palm</name>
    <dbReference type="NCBI Taxonomy" id="51953"/>
    <lineage>
        <taxon>Eukaryota</taxon>
        <taxon>Viridiplantae</taxon>
        <taxon>Streptophyta</taxon>
        <taxon>Embryophyta</taxon>
        <taxon>Tracheophyta</taxon>
        <taxon>Spermatophyta</taxon>
        <taxon>Magnoliopsida</taxon>
        <taxon>Liliopsida</taxon>
        <taxon>Arecaceae</taxon>
        <taxon>Arecoideae</taxon>
        <taxon>Cocoseae</taxon>
        <taxon>Elaeidinae</taxon>
        <taxon>Elaeis</taxon>
    </lineage>
</organism>
<sequence>MLKSQMGKSAARKPLADISNGGKSLKSRKKKIAEESDDGALDRLLLVRSDLSNLVSKIDELIAEAIEHKPRSKKVNQDIESFRHILSDMHSSLKPWFPRLQQAFAGTSITSENQLGQPLNTNSASGAHGNGNAVRSNKTELQLGQPLNTNYASGAKGDGNAVQSNKTKSELDLIVSPSPLVSWRAGACMVESGRQLFLLTPLPKTKTYSSKCLESSKSIVGMYANEDQCNPHELPPLLPGTNNALSNVMERVELKNAPSDGPKPIAIETKNSTFESGFVSPWNFSNYKGRKNSYLLTPCLETSPPKSCALLNPISERFQSDDIPTQDNNDSKLADDLVSEEVSDTLASRYQKLLGLQPAPKVTSRRKEVDELDWFLSPPKTCILMEPSDEKPPPTPFNNDLLLGTPMLEDFQSTILTGRHPGESTLKRELWTKFEAVSMNGLHFNASVFQKTSRKGFLDMLEEASCETTDSDSIAIR</sequence>
<dbReference type="GeneID" id="105040446"/>
<gene>
    <name evidence="3" type="primary">LOC105040446</name>
</gene>
<dbReference type="RefSeq" id="XP_010915280.1">
    <property type="nucleotide sequence ID" value="XM_010916978.3"/>
</dbReference>
<proteinExistence type="predicted"/>
<feature type="region of interest" description="Disordered" evidence="1">
    <location>
        <begin position="1"/>
        <end position="33"/>
    </location>
</feature>
<dbReference type="InParanoid" id="A0A6I9QYS7"/>
<dbReference type="OrthoDB" id="1933187at2759"/>
<dbReference type="AlphaFoldDB" id="A0A6I9QYS7"/>
<dbReference type="PANTHER" id="PTHR37238">
    <property type="entry name" value="OS05G0532500 PROTEIN"/>
    <property type="match status" value="1"/>
</dbReference>
<keyword evidence="2" id="KW-1185">Reference proteome</keyword>
<evidence type="ECO:0000313" key="2">
    <source>
        <dbReference type="Proteomes" id="UP000504607"/>
    </source>
</evidence>
<dbReference type="PANTHER" id="PTHR37238:SF1">
    <property type="entry name" value="OS05G0532500 PROTEIN"/>
    <property type="match status" value="1"/>
</dbReference>
<protein>
    <submittedName>
        <fullName evidence="3">Uncharacterized protein LOC105040446</fullName>
    </submittedName>
</protein>